<dbReference type="Pfam" id="PF11219">
    <property type="entry name" value="DUF3014"/>
    <property type="match status" value="1"/>
</dbReference>
<keyword evidence="2" id="KW-0472">Membrane</keyword>
<dbReference type="RefSeq" id="WP_350015544.1">
    <property type="nucleotide sequence ID" value="NZ_CP157948.1"/>
</dbReference>
<feature type="transmembrane region" description="Helical" evidence="2">
    <location>
        <begin position="28"/>
        <end position="49"/>
    </location>
</feature>
<feature type="region of interest" description="Disordered" evidence="1">
    <location>
        <begin position="58"/>
        <end position="78"/>
    </location>
</feature>
<name>A0AAU7QJJ7_9GAMM</name>
<reference evidence="3" key="1">
    <citation type="submission" date="2024-06" db="EMBL/GenBank/DDBJ databases">
        <authorList>
            <person name="Sun Y."/>
        </authorList>
    </citation>
    <scope>NUCLEOTIDE SEQUENCE</scope>
    <source>
        <strain evidence="3">IGA1.0</strain>
    </source>
</reference>
<gene>
    <name evidence="3" type="ORF">ABNK63_10185</name>
</gene>
<organism evidence="3">
    <name type="scientific">Rhodanobacter sp. IGA1.0</name>
    <dbReference type="NCBI Taxonomy" id="3158582"/>
    <lineage>
        <taxon>Bacteria</taxon>
        <taxon>Pseudomonadati</taxon>
        <taxon>Pseudomonadota</taxon>
        <taxon>Gammaproteobacteria</taxon>
        <taxon>Lysobacterales</taxon>
        <taxon>Rhodanobacteraceae</taxon>
        <taxon>Rhodanobacter</taxon>
    </lineage>
</organism>
<evidence type="ECO:0000256" key="2">
    <source>
        <dbReference type="SAM" id="Phobius"/>
    </source>
</evidence>
<keyword evidence="2" id="KW-0812">Transmembrane</keyword>
<dbReference type="InterPro" id="IPR021382">
    <property type="entry name" value="DUF3014"/>
</dbReference>
<feature type="compositionally biased region" description="Low complexity" evidence="1">
    <location>
        <begin position="66"/>
        <end position="77"/>
    </location>
</feature>
<accession>A0AAU7QJJ7</accession>
<evidence type="ECO:0000313" key="3">
    <source>
        <dbReference type="EMBL" id="XBS88773.1"/>
    </source>
</evidence>
<evidence type="ECO:0000256" key="1">
    <source>
        <dbReference type="SAM" id="MobiDB-lite"/>
    </source>
</evidence>
<dbReference type="EMBL" id="CP157948">
    <property type="protein sequence ID" value="XBS88773.1"/>
    <property type="molecule type" value="Genomic_DNA"/>
</dbReference>
<dbReference type="AlphaFoldDB" id="A0AAU7QJJ7"/>
<protein>
    <submittedName>
        <fullName evidence="3">DUF3014 domain-containing protein</fullName>
    </submittedName>
</protein>
<sequence length="299" mass="31326">MNEWCAGKSNQTFDGTTGEIVAKQQASAVSWIAAVVVVIAIVAGGVYLARKAMHAGAPAPTTRVLPTSTETAPASTPVQHPIEQAQAGPATASTAALPALDDSDDGVASALAALAGGSDLSSLLVSQQLITRIVTTIDALPRHDGLGTFTLPAHVPKGAFAVDEVDGATVIGAGNSARYAPYMQVVDATDPQALVAWYARAYPLFQQAYRQLGYPKGYFNDRLIVVIDDLLAAPEPAQPPVVVRSKTFYVHADPVLESLSTGQKLLLRVGSANEARIKAKLRAIRMQLVAKDPHGGRND</sequence>
<proteinExistence type="predicted"/>
<keyword evidence="2" id="KW-1133">Transmembrane helix</keyword>